<evidence type="ECO:0000313" key="2">
    <source>
        <dbReference type="Proteomes" id="UP000250163"/>
    </source>
</evidence>
<dbReference type="PANTHER" id="PTHR39327">
    <property type="match status" value="1"/>
</dbReference>
<gene>
    <name evidence="1" type="ORF">MORIYA_0006</name>
</gene>
<dbReference type="Proteomes" id="UP000250163">
    <property type="component" value="Chromosome MORIYA"/>
</dbReference>
<dbReference type="EMBL" id="LS483250">
    <property type="protein sequence ID" value="SQD76484.1"/>
    <property type="molecule type" value="Genomic_DNA"/>
</dbReference>
<dbReference type="OrthoDB" id="5401788at2"/>
<organism evidence="1 2">
    <name type="scientific">Moritella yayanosii</name>
    <dbReference type="NCBI Taxonomy" id="69539"/>
    <lineage>
        <taxon>Bacteria</taxon>
        <taxon>Pseudomonadati</taxon>
        <taxon>Pseudomonadota</taxon>
        <taxon>Gammaproteobacteria</taxon>
        <taxon>Alteromonadales</taxon>
        <taxon>Moritellaceae</taxon>
        <taxon>Moritella</taxon>
    </lineage>
</organism>
<name>A0A330LHV1_9GAMM</name>
<dbReference type="PANTHER" id="PTHR39327:SF1">
    <property type="entry name" value="BLR5470 PROTEIN"/>
    <property type="match status" value="1"/>
</dbReference>
<protein>
    <recommendedName>
        <fullName evidence="3">Sulfate adenylyltransferase</fullName>
    </recommendedName>
</protein>
<dbReference type="KEGG" id="mya:MORIYA_0006"/>
<keyword evidence="2" id="KW-1185">Reference proteome</keyword>
<dbReference type="Pfam" id="PF06035">
    <property type="entry name" value="Peptidase_C93"/>
    <property type="match status" value="1"/>
</dbReference>
<dbReference type="Gene3D" id="3.10.620.30">
    <property type="match status" value="1"/>
</dbReference>
<sequence>MNVTRFVKLPVMLMLLLVFGLPAKSVPKLNDQKIIAALSEHYGQRAALRGRAWLAIMANSRDAATADKLAKINSFFNQLQFIDDSKLWGVENYWATPIEFIGVNGGDCEDFAIAKYFSLLELGIADEKMRITMVKSLTLNQYHMVVAYYPTPGAVPLILDNIDGEIKPADQRNDLLPVYSFNGKQLWLNKEKGQGVLAGKSQRLKRWNNLNQRMGLSNLKQAKLSLE</sequence>
<accession>A0A330LHV1</accession>
<proteinExistence type="predicted"/>
<dbReference type="InterPro" id="IPR010319">
    <property type="entry name" value="Transglutaminase-like_Cys_pept"/>
</dbReference>
<evidence type="ECO:0008006" key="3">
    <source>
        <dbReference type="Google" id="ProtNLM"/>
    </source>
</evidence>
<dbReference type="AlphaFoldDB" id="A0A330LHV1"/>
<evidence type="ECO:0000313" key="1">
    <source>
        <dbReference type="EMBL" id="SQD76484.1"/>
    </source>
</evidence>
<dbReference type="RefSeq" id="WP_112718326.1">
    <property type="nucleotide sequence ID" value="NZ_LS483250.1"/>
</dbReference>
<reference evidence="2" key="1">
    <citation type="submission" date="2018-05" db="EMBL/GenBank/DDBJ databases">
        <authorList>
            <person name="Cea G.-C."/>
            <person name="William W."/>
        </authorList>
    </citation>
    <scope>NUCLEOTIDE SEQUENCE [LARGE SCALE GENOMIC DNA]</scope>
    <source>
        <strain evidence="2">DB21MT 5</strain>
    </source>
</reference>